<feature type="non-terminal residue" evidence="2">
    <location>
        <position position="153"/>
    </location>
</feature>
<name>A0A699TS79_TANCI</name>
<sequence length="153" mass="17009">MSYDDIRLIFKDKFNTNIKFLLKSKEEIEEEENRALESINETPAQKAAKKRRLNEEAEDIEEIKQHLEIVPDEDYDEDKPKVQEAVEVVTTAKLITEVVAAISEAVSAASANIDAAVVPAATIITASVKVVAASTRQRRGVVIRDPEEESTAE</sequence>
<dbReference type="AlphaFoldDB" id="A0A699TS79"/>
<protein>
    <submittedName>
        <fullName evidence="2">Uncharacterized protein</fullName>
    </submittedName>
</protein>
<gene>
    <name evidence="2" type="ORF">Tci_883988</name>
</gene>
<keyword evidence="1" id="KW-0175">Coiled coil</keyword>
<proteinExistence type="predicted"/>
<evidence type="ECO:0000313" key="2">
    <source>
        <dbReference type="EMBL" id="GFD12019.1"/>
    </source>
</evidence>
<reference evidence="2" key="1">
    <citation type="journal article" date="2019" name="Sci. Rep.">
        <title>Draft genome of Tanacetum cinerariifolium, the natural source of mosquito coil.</title>
        <authorList>
            <person name="Yamashiro T."/>
            <person name="Shiraishi A."/>
            <person name="Satake H."/>
            <person name="Nakayama K."/>
        </authorList>
    </citation>
    <scope>NUCLEOTIDE SEQUENCE</scope>
</reference>
<organism evidence="2">
    <name type="scientific">Tanacetum cinerariifolium</name>
    <name type="common">Dalmatian daisy</name>
    <name type="synonym">Chrysanthemum cinerariifolium</name>
    <dbReference type="NCBI Taxonomy" id="118510"/>
    <lineage>
        <taxon>Eukaryota</taxon>
        <taxon>Viridiplantae</taxon>
        <taxon>Streptophyta</taxon>
        <taxon>Embryophyta</taxon>
        <taxon>Tracheophyta</taxon>
        <taxon>Spermatophyta</taxon>
        <taxon>Magnoliopsida</taxon>
        <taxon>eudicotyledons</taxon>
        <taxon>Gunneridae</taxon>
        <taxon>Pentapetalae</taxon>
        <taxon>asterids</taxon>
        <taxon>campanulids</taxon>
        <taxon>Asterales</taxon>
        <taxon>Asteraceae</taxon>
        <taxon>Asteroideae</taxon>
        <taxon>Anthemideae</taxon>
        <taxon>Anthemidinae</taxon>
        <taxon>Tanacetum</taxon>
    </lineage>
</organism>
<evidence type="ECO:0000256" key="1">
    <source>
        <dbReference type="SAM" id="Coils"/>
    </source>
</evidence>
<accession>A0A699TS79</accession>
<feature type="coiled-coil region" evidence="1">
    <location>
        <begin position="11"/>
        <end position="70"/>
    </location>
</feature>
<dbReference type="EMBL" id="BKCJ011262831">
    <property type="protein sequence ID" value="GFD12019.1"/>
    <property type="molecule type" value="Genomic_DNA"/>
</dbReference>
<feature type="non-terminal residue" evidence="2">
    <location>
        <position position="1"/>
    </location>
</feature>
<comment type="caution">
    <text evidence="2">The sequence shown here is derived from an EMBL/GenBank/DDBJ whole genome shotgun (WGS) entry which is preliminary data.</text>
</comment>